<feature type="non-terminal residue" evidence="1">
    <location>
        <position position="66"/>
    </location>
</feature>
<keyword evidence="2" id="KW-1185">Reference proteome</keyword>
<sequence>LCNSMSVLIPRKLKTRGETLVNAVQSTRDPNSVLNKITKPKDTHVMHYTVYLIHTKVTEPSLGKKY</sequence>
<dbReference type="AlphaFoldDB" id="A0A9D3WUV9"/>
<comment type="caution">
    <text evidence="1">The sequence shown here is derived from an EMBL/GenBank/DDBJ whole genome shotgun (WGS) entry which is preliminary data.</text>
</comment>
<dbReference type="EMBL" id="JAHDVG010000486">
    <property type="protein sequence ID" value="KAH1167510.1"/>
    <property type="molecule type" value="Genomic_DNA"/>
</dbReference>
<gene>
    <name evidence="1" type="ORF">KIL84_002993</name>
</gene>
<proteinExistence type="predicted"/>
<evidence type="ECO:0000313" key="2">
    <source>
        <dbReference type="Proteomes" id="UP000827986"/>
    </source>
</evidence>
<accession>A0A9D3WUV9</accession>
<reference evidence="1" key="1">
    <citation type="submission" date="2021-09" db="EMBL/GenBank/DDBJ databases">
        <title>The genome of Mauremys mutica provides insights into the evolution of semi-aquatic lifestyle.</title>
        <authorList>
            <person name="Gong S."/>
            <person name="Gao Y."/>
        </authorList>
    </citation>
    <scope>NUCLEOTIDE SEQUENCE</scope>
    <source>
        <strain evidence="1">MM-2020</strain>
        <tissue evidence="1">Muscle</tissue>
    </source>
</reference>
<dbReference type="Proteomes" id="UP000827986">
    <property type="component" value="Unassembled WGS sequence"/>
</dbReference>
<name>A0A9D3WUV9_9SAUR</name>
<feature type="non-terminal residue" evidence="1">
    <location>
        <position position="1"/>
    </location>
</feature>
<evidence type="ECO:0000313" key="1">
    <source>
        <dbReference type="EMBL" id="KAH1167510.1"/>
    </source>
</evidence>
<organism evidence="1 2">
    <name type="scientific">Mauremys mutica</name>
    <name type="common">yellowpond turtle</name>
    <dbReference type="NCBI Taxonomy" id="74926"/>
    <lineage>
        <taxon>Eukaryota</taxon>
        <taxon>Metazoa</taxon>
        <taxon>Chordata</taxon>
        <taxon>Craniata</taxon>
        <taxon>Vertebrata</taxon>
        <taxon>Euteleostomi</taxon>
        <taxon>Archelosauria</taxon>
        <taxon>Testudinata</taxon>
        <taxon>Testudines</taxon>
        <taxon>Cryptodira</taxon>
        <taxon>Durocryptodira</taxon>
        <taxon>Testudinoidea</taxon>
        <taxon>Geoemydidae</taxon>
        <taxon>Geoemydinae</taxon>
        <taxon>Mauremys</taxon>
    </lineage>
</organism>
<protein>
    <submittedName>
        <fullName evidence="1">Uncharacterized protein</fullName>
    </submittedName>
</protein>